<accession>A0A382TGM1</accession>
<sequence>MALIDCHECSKGISDKAPNCPHCGAPNIYVVEGSEGPSSNSMKVLMKNLLKGVVALTVLAGILITVENFIPITSPLSSDMGSPFGWIGILLLLPAAGGILLLLCGAAGWFVVWAVSRVARDKGAGKVGVASGSMATVGVIILVTLVFNYMTSPDRVDESYHENGQLHWKGSLKDGERHGPWEWYYPNGQLYLKGNFNANERVRDDWGTQSAKCGEWFEEGETVTYPPCPPDLEDAV</sequence>
<keyword evidence="1" id="KW-0812">Transmembrane</keyword>
<dbReference type="SUPFAM" id="SSF82185">
    <property type="entry name" value="Histone H3 K4-specific methyltransferase SET7/9 N-terminal domain"/>
    <property type="match status" value="1"/>
</dbReference>
<evidence type="ECO:0000256" key="1">
    <source>
        <dbReference type="SAM" id="Phobius"/>
    </source>
</evidence>
<feature type="transmembrane region" description="Helical" evidence="1">
    <location>
        <begin position="127"/>
        <end position="150"/>
    </location>
</feature>
<dbReference type="Pfam" id="PF07661">
    <property type="entry name" value="MORN_2"/>
    <property type="match status" value="1"/>
</dbReference>
<feature type="transmembrane region" description="Helical" evidence="1">
    <location>
        <begin position="49"/>
        <end position="66"/>
    </location>
</feature>
<reference evidence="2" key="1">
    <citation type="submission" date="2018-05" db="EMBL/GenBank/DDBJ databases">
        <authorList>
            <person name="Lanie J.A."/>
            <person name="Ng W.-L."/>
            <person name="Kazmierczak K.M."/>
            <person name="Andrzejewski T.M."/>
            <person name="Davidsen T.M."/>
            <person name="Wayne K.J."/>
            <person name="Tettelin H."/>
            <person name="Glass J.I."/>
            <person name="Rusch D."/>
            <person name="Podicherti R."/>
            <person name="Tsui H.-C.T."/>
            <person name="Winkler M.E."/>
        </authorList>
    </citation>
    <scope>NUCLEOTIDE SEQUENCE</scope>
</reference>
<dbReference type="EMBL" id="UINC01136437">
    <property type="protein sequence ID" value="SVD21206.1"/>
    <property type="molecule type" value="Genomic_DNA"/>
</dbReference>
<keyword evidence="1" id="KW-1133">Transmembrane helix</keyword>
<evidence type="ECO:0000313" key="2">
    <source>
        <dbReference type="EMBL" id="SVD21206.1"/>
    </source>
</evidence>
<dbReference type="Gene3D" id="2.20.110.10">
    <property type="entry name" value="Histone H3 K4-specific methyltransferase SET7/9 N-terminal domain"/>
    <property type="match status" value="1"/>
</dbReference>
<proteinExistence type="predicted"/>
<organism evidence="2">
    <name type="scientific">marine metagenome</name>
    <dbReference type="NCBI Taxonomy" id="408172"/>
    <lineage>
        <taxon>unclassified sequences</taxon>
        <taxon>metagenomes</taxon>
        <taxon>ecological metagenomes</taxon>
    </lineage>
</organism>
<keyword evidence="1" id="KW-0472">Membrane</keyword>
<protein>
    <submittedName>
        <fullName evidence="2">Uncharacterized protein</fullName>
    </submittedName>
</protein>
<name>A0A382TGM1_9ZZZZ</name>
<dbReference type="AlphaFoldDB" id="A0A382TGM1"/>
<gene>
    <name evidence="2" type="ORF">METZ01_LOCUS374060</name>
</gene>
<feature type="transmembrane region" description="Helical" evidence="1">
    <location>
        <begin position="86"/>
        <end position="115"/>
    </location>
</feature>
<dbReference type="InterPro" id="IPR011652">
    <property type="entry name" value="MORN_2"/>
</dbReference>